<dbReference type="NCBIfam" id="NF008528">
    <property type="entry name" value="PRK11463.1-2"/>
    <property type="match status" value="1"/>
</dbReference>
<keyword evidence="1" id="KW-0472">Membrane</keyword>
<feature type="transmembrane region" description="Helical" evidence="1">
    <location>
        <begin position="66"/>
        <end position="87"/>
    </location>
</feature>
<feature type="transmembrane region" description="Helical" evidence="1">
    <location>
        <begin position="5"/>
        <end position="26"/>
    </location>
</feature>
<proteinExistence type="predicted"/>
<evidence type="ECO:0008006" key="3">
    <source>
        <dbReference type="Google" id="ProtNLM"/>
    </source>
</evidence>
<evidence type="ECO:0000256" key="1">
    <source>
        <dbReference type="SAM" id="Phobius"/>
    </source>
</evidence>
<dbReference type="GO" id="GO:0016020">
    <property type="term" value="C:membrane"/>
    <property type="evidence" value="ECO:0007669"/>
    <property type="project" value="InterPro"/>
</dbReference>
<dbReference type="AlphaFoldDB" id="A0A381XSD2"/>
<dbReference type="PANTHER" id="PTHR35335:SF1">
    <property type="entry name" value="UPF0716 PROTEIN FXSA"/>
    <property type="match status" value="1"/>
</dbReference>
<accession>A0A381XSD2</accession>
<feature type="transmembrane region" description="Helical" evidence="1">
    <location>
        <begin position="32"/>
        <end position="54"/>
    </location>
</feature>
<dbReference type="PANTHER" id="PTHR35335">
    <property type="entry name" value="UPF0716 PROTEIN FXSA"/>
    <property type="match status" value="1"/>
</dbReference>
<dbReference type="InterPro" id="IPR007313">
    <property type="entry name" value="FxsA"/>
</dbReference>
<dbReference type="Pfam" id="PF04186">
    <property type="entry name" value="FxsA"/>
    <property type="match status" value="1"/>
</dbReference>
<keyword evidence="1" id="KW-1133">Transmembrane helix</keyword>
<sequence length="143" mass="15675">MPSIFLIFLVVPLIEIYLFVGIGGFIGVGWTLFLVVLTAVVGAWLVRIQGLSALKRFRDVASRGELPALQLVEGLFLLVAGALLLTPGFFTDLVGFACLTPPVRALMIHNLLKWGRIMPASVASRDQAHPEKTIDAEYQRLDD</sequence>
<dbReference type="EMBL" id="UINC01016057">
    <property type="protein sequence ID" value="SVA67153.1"/>
    <property type="molecule type" value="Genomic_DNA"/>
</dbReference>
<protein>
    <recommendedName>
        <fullName evidence="3">FxsA cytoplasmic membrane protein</fullName>
    </recommendedName>
</protein>
<evidence type="ECO:0000313" key="2">
    <source>
        <dbReference type="EMBL" id="SVA67153.1"/>
    </source>
</evidence>
<name>A0A381XSD2_9ZZZZ</name>
<keyword evidence="1" id="KW-0812">Transmembrane</keyword>
<organism evidence="2">
    <name type="scientific">marine metagenome</name>
    <dbReference type="NCBI Taxonomy" id="408172"/>
    <lineage>
        <taxon>unclassified sequences</taxon>
        <taxon>metagenomes</taxon>
        <taxon>ecological metagenomes</taxon>
    </lineage>
</organism>
<gene>
    <name evidence="2" type="ORF">METZ01_LOCUS120007</name>
</gene>
<reference evidence="2" key="1">
    <citation type="submission" date="2018-05" db="EMBL/GenBank/DDBJ databases">
        <authorList>
            <person name="Lanie J.A."/>
            <person name="Ng W.-L."/>
            <person name="Kazmierczak K.M."/>
            <person name="Andrzejewski T.M."/>
            <person name="Davidsen T.M."/>
            <person name="Wayne K.J."/>
            <person name="Tettelin H."/>
            <person name="Glass J.I."/>
            <person name="Rusch D."/>
            <person name="Podicherti R."/>
            <person name="Tsui H.-C.T."/>
            <person name="Winkler M.E."/>
        </authorList>
    </citation>
    <scope>NUCLEOTIDE SEQUENCE</scope>
</reference>